<gene>
    <name evidence="1" type="ORF">DLV22_22775</name>
</gene>
<organism evidence="1">
    <name type="scientific">Shigella boydii</name>
    <dbReference type="NCBI Taxonomy" id="621"/>
    <lineage>
        <taxon>Bacteria</taxon>
        <taxon>Pseudomonadati</taxon>
        <taxon>Pseudomonadota</taxon>
        <taxon>Gammaproteobacteria</taxon>
        <taxon>Enterobacterales</taxon>
        <taxon>Enterobacteriaceae</taxon>
        <taxon>Shigella</taxon>
    </lineage>
</organism>
<reference evidence="1" key="1">
    <citation type="submission" date="2018-05" db="EMBL/GenBank/DDBJ databases">
        <authorList>
            <person name="Ashton P.M."/>
            <person name="Dallman T."/>
            <person name="Nair S."/>
            <person name="De Pinna E."/>
            <person name="Peters T."/>
            <person name="Grant K."/>
        </authorList>
    </citation>
    <scope>NUCLEOTIDE SEQUENCE</scope>
    <source>
        <strain evidence="1">287711</strain>
    </source>
</reference>
<name>A0A8H9AIN1_SHIBO</name>
<comment type="caution">
    <text evidence="1">The sequence shown here is derived from an EMBL/GenBank/DDBJ whole genome shotgun (WGS) entry which is preliminary data.</text>
</comment>
<evidence type="ECO:0000313" key="1">
    <source>
        <dbReference type="EMBL" id="EGE3747434.1"/>
    </source>
</evidence>
<accession>A0A8H9AIN1</accession>
<protein>
    <submittedName>
        <fullName evidence="1">Uncharacterized protein</fullName>
    </submittedName>
</protein>
<proteinExistence type="predicted"/>
<dbReference type="EMBL" id="AAVUMO010000105">
    <property type="protein sequence ID" value="EGE3747434.1"/>
    <property type="molecule type" value="Genomic_DNA"/>
</dbReference>
<dbReference type="Proteomes" id="UP000864586">
    <property type="component" value="Unassembled WGS sequence"/>
</dbReference>
<sequence>MAKRRSGRIDPAYIGTMQKCYAAKGETFSTDLSREVVIGDMCFIDEVWANRAVRRRIKALERGKR</sequence>
<dbReference type="AlphaFoldDB" id="A0A8H9AIN1"/>